<gene>
    <name evidence="4" type="ORF">AQ619_04035</name>
</gene>
<dbReference type="NCBIfam" id="TIGR03142">
    <property type="entry name" value="cytochro_ccmI"/>
    <property type="match status" value="1"/>
</dbReference>
<dbReference type="InterPro" id="IPR017560">
    <property type="entry name" value="Cyt_c_biogenesis_CcmI"/>
</dbReference>
<evidence type="ECO:0000313" key="5">
    <source>
        <dbReference type="Proteomes" id="UP000056905"/>
    </source>
</evidence>
<keyword evidence="3" id="KW-0732">Signal</keyword>
<evidence type="ECO:0000256" key="2">
    <source>
        <dbReference type="ARBA" id="ARBA00022748"/>
    </source>
</evidence>
<dbReference type="EMBL" id="CP013002">
    <property type="protein sequence ID" value="ALL12592.1"/>
    <property type="molecule type" value="Genomic_DNA"/>
</dbReference>
<keyword evidence="5" id="KW-1185">Reference proteome</keyword>
<dbReference type="Proteomes" id="UP000056905">
    <property type="component" value="Chromosome"/>
</dbReference>
<accession>A0A0P0NX39</accession>
<dbReference type="KEGG" id="chq:AQ619_04035"/>
<keyword evidence="2" id="KW-0201">Cytochrome c-type biogenesis</keyword>
<organism evidence="4 5">
    <name type="scientific">Caulobacter henricii</name>
    <dbReference type="NCBI Taxonomy" id="69395"/>
    <lineage>
        <taxon>Bacteria</taxon>
        <taxon>Pseudomonadati</taxon>
        <taxon>Pseudomonadota</taxon>
        <taxon>Alphaproteobacteria</taxon>
        <taxon>Caulobacterales</taxon>
        <taxon>Caulobacteraceae</taxon>
        <taxon>Caulobacter</taxon>
    </lineage>
</organism>
<comment type="subcellular location">
    <subcellularLocation>
        <location evidence="1">Cell envelope</location>
    </subcellularLocation>
</comment>
<dbReference type="GO" id="GO:0017004">
    <property type="term" value="P:cytochrome complex assembly"/>
    <property type="evidence" value="ECO:0007669"/>
    <property type="project" value="UniProtKB-KW"/>
</dbReference>
<sequence length="373" mass="38776">MIAFWISAAGLSAAAGALVLRSAARAGAVDGTAPGLDAHRRQLGEIDRLAAGGLLDDGERKAARAEAGRRLLVEADRAEVWSRDGLGSRRLAVTAAAVAPLLALATYLVLGSPGFSDQPYARRVAEWRATDPAQLDPPRIAAVLETIVAERPGDAEPLKHLAMARSASGDVGGAEQALRRAVSLAPGRADLWIGLGETFVAEADGEVGTDARLAFRQALKIDPASLSARYHLGLARISDGDVAGGLADWRAVADSLSPTDPRRTAMNREIAQVQAAGGLPARQAAPEDNAQVQGMIAGMVEGLAARLKTAPDDPDGWVRLVRAYAVLGDTARRDAALATANQRFGDQPKILAALKQAAQTPPQSQSGTEGGRP</sequence>
<dbReference type="Gene3D" id="1.25.40.10">
    <property type="entry name" value="Tetratricopeptide repeat domain"/>
    <property type="match status" value="2"/>
</dbReference>
<evidence type="ECO:0000313" key="4">
    <source>
        <dbReference type="EMBL" id="ALL12592.1"/>
    </source>
</evidence>
<dbReference type="AlphaFoldDB" id="A0A0P0NX39"/>
<evidence type="ECO:0000256" key="1">
    <source>
        <dbReference type="ARBA" id="ARBA00004196"/>
    </source>
</evidence>
<dbReference type="STRING" id="69395.AQ619_04035"/>
<dbReference type="PANTHER" id="PTHR47870:SF1">
    <property type="entry name" value="CYTOCHROME C-TYPE BIOGENESIS PROTEIN CCMH"/>
    <property type="match status" value="1"/>
</dbReference>
<dbReference type="GO" id="GO:0030313">
    <property type="term" value="C:cell envelope"/>
    <property type="evidence" value="ECO:0007669"/>
    <property type="project" value="UniProtKB-SubCell"/>
</dbReference>
<dbReference type="OrthoDB" id="9815847at2"/>
<protein>
    <submittedName>
        <fullName evidence="4">Cytochrome C biogenesis protein CycH</fullName>
    </submittedName>
</protein>
<dbReference type="RefSeq" id="WP_062144603.1">
    <property type="nucleotide sequence ID" value="NZ_CP013002.1"/>
</dbReference>
<feature type="signal peptide" evidence="3">
    <location>
        <begin position="1"/>
        <end position="28"/>
    </location>
</feature>
<dbReference type="InterPro" id="IPR011990">
    <property type="entry name" value="TPR-like_helical_dom_sf"/>
</dbReference>
<reference evidence="4 5" key="1">
    <citation type="submission" date="2015-10" db="EMBL/GenBank/DDBJ databases">
        <title>Conservation of the essential genome among Caulobacter and Brevundimonas species.</title>
        <authorList>
            <person name="Scott D."/>
            <person name="Ely B."/>
        </authorList>
    </citation>
    <scope>NUCLEOTIDE SEQUENCE [LARGE SCALE GENOMIC DNA]</scope>
    <source>
        <strain evidence="4 5">CB4</strain>
    </source>
</reference>
<proteinExistence type="predicted"/>
<name>A0A0P0NX39_9CAUL</name>
<evidence type="ECO:0000256" key="3">
    <source>
        <dbReference type="SAM" id="SignalP"/>
    </source>
</evidence>
<feature type="chain" id="PRO_5006052448" evidence="3">
    <location>
        <begin position="29"/>
        <end position="373"/>
    </location>
</feature>
<dbReference type="SUPFAM" id="SSF48452">
    <property type="entry name" value="TPR-like"/>
    <property type="match status" value="1"/>
</dbReference>
<dbReference type="GO" id="GO:0005886">
    <property type="term" value="C:plasma membrane"/>
    <property type="evidence" value="ECO:0007669"/>
    <property type="project" value="TreeGrafter"/>
</dbReference>
<dbReference type="PANTHER" id="PTHR47870">
    <property type="entry name" value="CYTOCHROME C-TYPE BIOGENESIS PROTEIN CCMH"/>
    <property type="match status" value="1"/>
</dbReference>
<dbReference type="InterPro" id="IPR051263">
    <property type="entry name" value="C-type_cytochrome_biogenesis"/>
</dbReference>